<feature type="transmembrane region" description="Helical" evidence="1">
    <location>
        <begin position="34"/>
        <end position="51"/>
    </location>
</feature>
<keyword evidence="1" id="KW-0472">Membrane</keyword>
<dbReference type="PANTHER" id="PTHR34821:SF2">
    <property type="entry name" value="INNER MEMBRANE PROTEIN YDCZ"/>
    <property type="match status" value="1"/>
</dbReference>
<keyword evidence="1" id="KW-1133">Transmembrane helix</keyword>
<dbReference type="Proteomes" id="UP000199263">
    <property type="component" value="Unassembled WGS sequence"/>
</dbReference>
<accession>A0A1I1N031</accession>
<dbReference type="InterPro" id="IPR006750">
    <property type="entry name" value="YdcZ"/>
</dbReference>
<dbReference type="GO" id="GO:0005886">
    <property type="term" value="C:plasma membrane"/>
    <property type="evidence" value="ECO:0007669"/>
    <property type="project" value="TreeGrafter"/>
</dbReference>
<dbReference type="OrthoDB" id="7864805at2"/>
<dbReference type="PANTHER" id="PTHR34821">
    <property type="entry name" value="INNER MEMBRANE PROTEIN YDCZ"/>
    <property type="match status" value="1"/>
</dbReference>
<feature type="transmembrane region" description="Helical" evidence="1">
    <location>
        <begin position="63"/>
        <end position="84"/>
    </location>
</feature>
<feature type="transmembrane region" description="Helical" evidence="1">
    <location>
        <begin position="124"/>
        <end position="139"/>
    </location>
</feature>
<keyword evidence="3" id="KW-1185">Reference proteome</keyword>
<organism evidence="2 3">
    <name type="scientific">Clostridium uliginosum</name>
    <dbReference type="NCBI Taxonomy" id="119641"/>
    <lineage>
        <taxon>Bacteria</taxon>
        <taxon>Bacillati</taxon>
        <taxon>Bacillota</taxon>
        <taxon>Clostridia</taxon>
        <taxon>Eubacteriales</taxon>
        <taxon>Clostridiaceae</taxon>
        <taxon>Clostridium</taxon>
    </lineage>
</organism>
<protein>
    <submittedName>
        <fullName evidence="2">Transporter family-2 protein</fullName>
    </submittedName>
</protein>
<keyword evidence="1" id="KW-0812">Transmembrane</keyword>
<dbReference type="EMBL" id="FOMG01000013">
    <property type="protein sequence ID" value="SFC91011.1"/>
    <property type="molecule type" value="Genomic_DNA"/>
</dbReference>
<dbReference type="AlphaFoldDB" id="A0A1I1N031"/>
<name>A0A1I1N031_9CLOT</name>
<proteinExistence type="predicted"/>
<evidence type="ECO:0000313" key="3">
    <source>
        <dbReference type="Proteomes" id="UP000199263"/>
    </source>
</evidence>
<gene>
    <name evidence="2" type="ORF">SAMN05421842_11331</name>
</gene>
<reference evidence="2 3" key="1">
    <citation type="submission" date="2016-10" db="EMBL/GenBank/DDBJ databases">
        <authorList>
            <person name="de Groot N.N."/>
        </authorList>
    </citation>
    <scope>NUCLEOTIDE SEQUENCE [LARGE SCALE GENOMIC DNA]</scope>
    <source>
        <strain evidence="2 3">DSM 12992</strain>
    </source>
</reference>
<sequence>MNNLISAFIGALISIMLMFNGTLSNACGNYTSTVIIHIVGFFAIILLLLITKSKIKIQKGIPLYLYSAGAIGVFTVLFNNFSFAILGASILIALGLLGQSLASIIIDHFGLLGMKVIRFNKKKLIGLTFITLGIFVMTIF</sequence>
<dbReference type="STRING" id="119641.SAMN05421842_11331"/>
<evidence type="ECO:0000313" key="2">
    <source>
        <dbReference type="EMBL" id="SFC91011.1"/>
    </source>
</evidence>
<evidence type="ECO:0000256" key="1">
    <source>
        <dbReference type="SAM" id="Phobius"/>
    </source>
</evidence>
<dbReference type="Pfam" id="PF04657">
    <property type="entry name" value="DMT_YdcZ"/>
    <property type="match status" value="1"/>
</dbReference>
<feature type="transmembrane region" description="Helical" evidence="1">
    <location>
        <begin position="90"/>
        <end position="112"/>
    </location>
</feature>